<proteinExistence type="predicted"/>
<feature type="signal peptide" evidence="1">
    <location>
        <begin position="1"/>
        <end position="16"/>
    </location>
</feature>
<feature type="chain" id="PRO_5039049004" evidence="1">
    <location>
        <begin position="17"/>
        <end position="61"/>
    </location>
</feature>
<dbReference type="EMBL" id="BMPQ01000053">
    <property type="protein sequence ID" value="GGL15750.1"/>
    <property type="molecule type" value="Genomic_DNA"/>
</dbReference>
<keyword evidence="3" id="KW-1185">Reference proteome</keyword>
<name>A0A917RNN0_9ACTN</name>
<gene>
    <name evidence="2" type="ORF">GCM10010094_90820</name>
</gene>
<protein>
    <submittedName>
        <fullName evidence="2">Uncharacterized protein</fullName>
    </submittedName>
</protein>
<reference evidence="2" key="1">
    <citation type="journal article" date="2014" name="Int. J. Syst. Evol. Microbiol.">
        <title>Complete genome sequence of Corynebacterium casei LMG S-19264T (=DSM 44701T), isolated from a smear-ripened cheese.</title>
        <authorList>
            <consortium name="US DOE Joint Genome Institute (JGI-PGF)"/>
            <person name="Walter F."/>
            <person name="Albersmeier A."/>
            <person name="Kalinowski J."/>
            <person name="Ruckert C."/>
        </authorList>
    </citation>
    <scope>NUCLEOTIDE SEQUENCE</scope>
    <source>
        <strain evidence="2">JCM 3035</strain>
    </source>
</reference>
<accession>A0A917RNN0</accession>
<dbReference type="AlphaFoldDB" id="A0A917RNN0"/>
<dbReference type="Proteomes" id="UP000637788">
    <property type="component" value="Unassembled WGS sequence"/>
</dbReference>
<sequence length="61" mass="6385">MVLSLLVIAKSPSATAAPAQSHTIDYLLSHSNWTSSSFSPILRLVLDGQHPNDTVAASGLP</sequence>
<comment type="caution">
    <text evidence="2">The sequence shown here is derived from an EMBL/GenBank/DDBJ whole genome shotgun (WGS) entry which is preliminary data.</text>
</comment>
<evidence type="ECO:0000313" key="2">
    <source>
        <dbReference type="EMBL" id="GGL15750.1"/>
    </source>
</evidence>
<keyword evidence="1" id="KW-0732">Signal</keyword>
<organism evidence="2 3">
    <name type="scientific">Streptomyces flaveus</name>
    <dbReference type="NCBI Taxonomy" id="66370"/>
    <lineage>
        <taxon>Bacteria</taxon>
        <taxon>Bacillati</taxon>
        <taxon>Actinomycetota</taxon>
        <taxon>Actinomycetes</taxon>
        <taxon>Kitasatosporales</taxon>
        <taxon>Streptomycetaceae</taxon>
        <taxon>Streptomyces</taxon>
        <taxon>Streptomyces aurantiacus group</taxon>
    </lineage>
</organism>
<evidence type="ECO:0000313" key="3">
    <source>
        <dbReference type="Proteomes" id="UP000637788"/>
    </source>
</evidence>
<evidence type="ECO:0000256" key="1">
    <source>
        <dbReference type="SAM" id="SignalP"/>
    </source>
</evidence>
<reference evidence="2" key="2">
    <citation type="submission" date="2020-09" db="EMBL/GenBank/DDBJ databases">
        <authorList>
            <person name="Sun Q."/>
            <person name="Ohkuma M."/>
        </authorList>
    </citation>
    <scope>NUCLEOTIDE SEQUENCE</scope>
    <source>
        <strain evidence="2">JCM 3035</strain>
    </source>
</reference>